<organism evidence="1 2">
    <name type="scientific">Aureimonas pseudogalii</name>
    <dbReference type="NCBI Taxonomy" id="1744844"/>
    <lineage>
        <taxon>Bacteria</taxon>
        <taxon>Pseudomonadati</taxon>
        <taxon>Pseudomonadota</taxon>
        <taxon>Alphaproteobacteria</taxon>
        <taxon>Hyphomicrobiales</taxon>
        <taxon>Aurantimonadaceae</taxon>
        <taxon>Aureimonas</taxon>
    </lineage>
</organism>
<protein>
    <submittedName>
        <fullName evidence="1">Uncharacterized protein</fullName>
    </submittedName>
</protein>
<name>A0A7W6H2V3_9HYPH</name>
<reference evidence="1 2" key="1">
    <citation type="submission" date="2020-08" db="EMBL/GenBank/DDBJ databases">
        <title>Genomic Encyclopedia of Type Strains, Phase IV (KMG-IV): sequencing the most valuable type-strain genomes for metagenomic binning, comparative biology and taxonomic classification.</title>
        <authorList>
            <person name="Goeker M."/>
        </authorList>
    </citation>
    <scope>NUCLEOTIDE SEQUENCE [LARGE SCALE GENOMIC DNA]</scope>
    <source>
        <strain evidence="1 2">DSM 102238</strain>
    </source>
</reference>
<dbReference type="Proteomes" id="UP000542776">
    <property type="component" value="Unassembled WGS sequence"/>
</dbReference>
<comment type="caution">
    <text evidence="1">The sequence shown here is derived from an EMBL/GenBank/DDBJ whole genome shotgun (WGS) entry which is preliminary data.</text>
</comment>
<accession>A0A7W6H2V3</accession>
<gene>
    <name evidence="1" type="ORF">GGR04_001217</name>
</gene>
<keyword evidence="2" id="KW-1185">Reference proteome</keyword>
<evidence type="ECO:0000313" key="1">
    <source>
        <dbReference type="EMBL" id="MBB3997396.1"/>
    </source>
</evidence>
<sequence>MFVVRMDTDDARTFRAFRQLRDARFYMREVERLDAGDDLIELFDVPDTDDAEIAVMAVRDGLATPVVGPEPDSAVMLASMGLGTGLRI</sequence>
<evidence type="ECO:0000313" key="2">
    <source>
        <dbReference type="Proteomes" id="UP000542776"/>
    </source>
</evidence>
<dbReference type="EMBL" id="JACIEK010000001">
    <property type="protein sequence ID" value="MBB3997396.1"/>
    <property type="molecule type" value="Genomic_DNA"/>
</dbReference>
<dbReference type="RefSeq" id="WP_183198838.1">
    <property type="nucleotide sequence ID" value="NZ_JACIEK010000001.1"/>
</dbReference>
<dbReference type="AlphaFoldDB" id="A0A7W6H2V3"/>
<proteinExistence type="predicted"/>